<organism evidence="1 2">
    <name type="scientific">Gossypium arboreum</name>
    <name type="common">Tree cotton</name>
    <name type="synonym">Gossypium nanking</name>
    <dbReference type="NCBI Taxonomy" id="29729"/>
    <lineage>
        <taxon>Eukaryota</taxon>
        <taxon>Viridiplantae</taxon>
        <taxon>Streptophyta</taxon>
        <taxon>Embryophyta</taxon>
        <taxon>Tracheophyta</taxon>
        <taxon>Spermatophyta</taxon>
        <taxon>Magnoliopsida</taxon>
        <taxon>eudicotyledons</taxon>
        <taxon>Gunneridae</taxon>
        <taxon>Pentapetalae</taxon>
        <taxon>rosids</taxon>
        <taxon>malvids</taxon>
        <taxon>Malvales</taxon>
        <taxon>Malvaceae</taxon>
        <taxon>Malvoideae</taxon>
        <taxon>Gossypium</taxon>
    </lineage>
</organism>
<evidence type="ECO:0000313" key="1">
    <source>
        <dbReference type="EMBL" id="KHG15391.1"/>
    </source>
</evidence>
<sequence length="77" mass="8606">MIEQGKLKFGLKWGKYQVVDEMVKIAIFAYEVKFYLSGGILEMKGTYCFDKPARKSGTVGGSLTLSVYHLGIMACIF</sequence>
<accession>A0A0B0NWD5</accession>
<dbReference type="Proteomes" id="UP000032142">
    <property type="component" value="Unassembled WGS sequence"/>
</dbReference>
<reference evidence="2" key="1">
    <citation type="submission" date="2014-09" db="EMBL/GenBank/DDBJ databases">
        <authorList>
            <person name="Mudge J."/>
            <person name="Ramaraj T."/>
            <person name="Lindquist I.E."/>
            <person name="Bharti A.K."/>
            <person name="Sundararajan A."/>
            <person name="Cameron C.T."/>
            <person name="Woodward J.E."/>
            <person name="May G.D."/>
            <person name="Brubaker C."/>
            <person name="Broadhvest J."/>
            <person name="Wilkins T.A."/>
        </authorList>
    </citation>
    <scope>NUCLEOTIDE SEQUENCE</scope>
    <source>
        <strain evidence="2">cv. AKA8401</strain>
    </source>
</reference>
<protein>
    <submittedName>
        <fullName evidence="1">Uncharacterized protein</fullName>
    </submittedName>
</protein>
<dbReference type="EMBL" id="KN403630">
    <property type="protein sequence ID" value="KHG15391.1"/>
    <property type="molecule type" value="Genomic_DNA"/>
</dbReference>
<proteinExistence type="predicted"/>
<dbReference type="AlphaFoldDB" id="A0A0B0NWD5"/>
<keyword evidence="2" id="KW-1185">Reference proteome</keyword>
<name>A0A0B0NWD5_GOSAR</name>
<evidence type="ECO:0000313" key="2">
    <source>
        <dbReference type="Proteomes" id="UP000032142"/>
    </source>
</evidence>
<gene>
    <name evidence="1" type="ORF">F383_18061</name>
</gene>